<keyword evidence="2" id="KW-0378">Hydrolase</keyword>
<dbReference type="Pfam" id="PF01042">
    <property type="entry name" value="Ribonuc_L-PSP"/>
    <property type="match status" value="1"/>
</dbReference>
<dbReference type="GO" id="GO:0016787">
    <property type="term" value="F:hydrolase activity"/>
    <property type="evidence" value="ECO:0007669"/>
    <property type="project" value="UniProtKB-KW"/>
</dbReference>
<sequence>MTHDHTFGTFSSARVAGGLVFTSGKVGLGADGVRPASFEDEVRAALASLAQTLEEYGSSLENLVQVHCILRDMSDFETFDRIYAEVIPAPVPPRATHGGALVQDFRFEVVGIAELNAPE</sequence>
<dbReference type="SUPFAM" id="SSF55298">
    <property type="entry name" value="YjgF-like"/>
    <property type="match status" value="1"/>
</dbReference>
<evidence type="ECO:0000256" key="1">
    <source>
        <dbReference type="ARBA" id="ARBA00010552"/>
    </source>
</evidence>
<dbReference type="InterPro" id="IPR035959">
    <property type="entry name" value="RutC-like_sf"/>
</dbReference>
<dbReference type="Gene3D" id="3.30.1330.40">
    <property type="entry name" value="RutC-like"/>
    <property type="match status" value="1"/>
</dbReference>
<dbReference type="RefSeq" id="WP_305997293.1">
    <property type="nucleotide sequence ID" value="NZ_JAVALS010000012.1"/>
</dbReference>
<proteinExistence type="inferred from homology"/>
<protein>
    <submittedName>
        <fullName evidence="2">RidA family protein</fullName>
        <ecNumber evidence="2">3.5.-.-</ecNumber>
    </submittedName>
</protein>
<dbReference type="EMBL" id="JAVALS010000012">
    <property type="protein sequence ID" value="MDP5228245.1"/>
    <property type="molecule type" value="Genomic_DNA"/>
</dbReference>
<dbReference type="PANTHER" id="PTHR11803:SF58">
    <property type="entry name" value="PROTEIN HMF1-RELATED"/>
    <property type="match status" value="1"/>
</dbReference>
<name>A0ABT9IT47_9MICC</name>
<dbReference type="PANTHER" id="PTHR11803">
    <property type="entry name" value="2-IMINOBUTANOATE/2-IMINOPROPANOATE DEAMINASE RIDA"/>
    <property type="match status" value="1"/>
</dbReference>
<evidence type="ECO:0000313" key="2">
    <source>
        <dbReference type="EMBL" id="MDP5228245.1"/>
    </source>
</evidence>
<dbReference type="EC" id="3.5.-.-" evidence="2"/>
<dbReference type="InterPro" id="IPR006175">
    <property type="entry name" value="YjgF/YER057c/UK114"/>
</dbReference>
<reference evidence="2 3" key="1">
    <citation type="submission" date="2023-08" db="EMBL/GenBank/DDBJ databases">
        <title>Arthrobacter horti sp. nov., isolated from forest soil.</title>
        <authorList>
            <person name="Park M."/>
        </authorList>
    </citation>
    <scope>NUCLEOTIDE SEQUENCE [LARGE SCALE GENOMIC DNA]</scope>
    <source>
        <strain evidence="2 3">YJM1</strain>
    </source>
</reference>
<gene>
    <name evidence="2" type="ORF">Q9R02_13850</name>
</gene>
<evidence type="ECO:0000313" key="3">
    <source>
        <dbReference type="Proteomes" id="UP001232725"/>
    </source>
</evidence>
<accession>A0ABT9IT47</accession>
<keyword evidence="3" id="KW-1185">Reference proteome</keyword>
<comment type="caution">
    <text evidence="2">The sequence shown here is derived from an EMBL/GenBank/DDBJ whole genome shotgun (WGS) entry which is preliminary data.</text>
</comment>
<organism evidence="2 3">
    <name type="scientific">Arthrobacter horti</name>
    <dbReference type="NCBI Taxonomy" id="3068273"/>
    <lineage>
        <taxon>Bacteria</taxon>
        <taxon>Bacillati</taxon>
        <taxon>Actinomycetota</taxon>
        <taxon>Actinomycetes</taxon>
        <taxon>Micrococcales</taxon>
        <taxon>Micrococcaceae</taxon>
        <taxon>Arthrobacter</taxon>
    </lineage>
</organism>
<comment type="similarity">
    <text evidence="1">Belongs to the RutC family.</text>
</comment>
<dbReference type="Proteomes" id="UP001232725">
    <property type="component" value="Unassembled WGS sequence"/>
</dbReference>